<proteinExistence type="predicted"/>
<dbReference type="CDD" id="cd06257">
    <property type="entry name" value="DnaJ"/>
    <property type="match status" value="1"/>
</dbReference>
<keyword evidence="5" id="KW-0143">Chaperone</keyword>
<dbReference type="GO" id="GO:0005737">
    <property type="term" value="C:cytoplasm"/>
    <property type="evidence" value="ECO:0007669"/>
    <property type="project" value="TreeGrafter"/>
</dbReference>
<dbReference type="InterPro" id="IPR001623">
    <property type="entry name" value="DnaJ_domain"/>
</dbReference>
<dbReference type="GO" id="GO:0042026">
    <property type="term" value="P:protein refolding"/>
    <property type="evidence" value="ECO:0007669"/>
    <property type="project" value="TreeGrafter"/>
</dbReference>
<dbReference type="RefSeq" id="WP_146504236.1">
    <property type="nucleotide sequence ID" value="NZ_SJPG01000001.1"/>
</dbReference>
<keyword evidence="1" id="KW-0479">Metal-binding</keyword>
<evidence type="ECO:0000256" key="5">
    <source>
        <dbReference type="ARBA" id="ARBA00023186"/>
    </source>
</evidence>
<dbReference type="InterPro" id="IPR002939">
    <property type="entry name" value="DnaJ_C"/>
</dbReference>
<keyword evidence="8" id="KW-1185">Reference proteome</keyword>
<dbReference type="InterPro" id="IPR018253">
    <property type="entry name" value="DnaJ_domain_CS"/>
</dbReference>
<keyword evidence="3" id="KW-0863">Zinc-finger</keyword>
<dbReference type="Gene3D" id="1.10.287.110">
    <property type="entry name" value="DnaJ domain"/>
    <property type="match status" value="1"/>
</dbReference>
<dbReference type="PANTHER" id="PTHR43096">
    <property type="entry name" value="DNAJ HOMOLOG 1, MITOCHONDRIAL-RELATED"/>
    <property type="match status" value="1"/>
</dbReference>
<evidence type="ECO:0000313" key="7">
    <source>
        <dbReference type="EMBL" id="TWT62367.1"/>
    </source>
</evidence>
<evidence type="ECO:0000256" key="4">
    <source>
        <dbReference type="ARBA" id="ARBA00022833"/>
    </source>
</evidence>
<dbReference type="Pfam" id="PF00226">
    <property type="entry name" value="DnaJ"/>
    <property type="match status" value="1"/>
</dbReference>
<dbReference type="SMART" id="SM00271">
    <property type="entry name" value="DnaJ"/>
    <property type="match status" value="1"/>
</dbReference>
<accession>A0A5C5XH03</accession>
<name>A0A5C5XH03_9PLAN</name>
<dbReference type="AlphaFoldDB" id="A0A5C5XH03"/>
<dbReference type="PROSITE" id="PS50076">
    <property type="entry name" value="DNAJ_2"/>
    <property type="match status" value="1"/>
</dbReference>
<evidence type="ECO:0000256" key="1">
    <source>
        <dbReference type="ARBA" id="ARBA00022723"/>
    </source>
</evidence>
<dbReference type="FunFam" id="2.60.260.20:FF:000005">
    <property type="entry name" value="Chaperone protein dnaJ 1, mitochondrial"/>
    <property type="match status" value="1"/>
</dbReference>
<dbReference type="PRINTS" id="PR00625">
    <property type="entry name" value="JDOMAIN"/>
</dbReference>
<dbReference type="SUPFAM" id="SSF46565">
    <property type="entry name" value="Chaperone J-domain"/>
    <property type="match status" value="1"/>
</dbReference>
<dbReference type="InterPro" id="IPR036869">
    <property type="entry name" value="J_dom_sf"/>
</dbReference>
<evidence type="ECO:0000256" key="3">
    <source>
        <dbReference type="ARBA" id="ARBA00022771"/>
    </source>
</evidence>
<dbReference type="OrthoDB" id="9779889at2"/>
<organism evidence="7 8">
    <name type="scientific">Rubinisphaera italica</name>
    <dbReference type="NCBI Taxonomy" id="2527969"/>
    <lineage>
        <taxon>Bacteria</taxon>
        <taxon>Pseudomonadati</taxon>
        <taxon>Planctomycetota</taxon>
        <taxon>Planctomycetia</taxon>
        <taxon>Planctomycetales</taxon>
        <taxon>Planctomycetaceae</taxon>
        <taxon>Rubinisphaera</taxon>
    </lineage>
</organism>
<protein>
    <submittedName>
        <fullName evidence="7">Chaperone protein DnaJ</fullName>
    </submittedName>
</protein>
<evidence type="ECO:0000256" key="2">
    <source>
        <dbReference type="ARBA" id="ARBA00022737"/>
    </source>
</evidence>
<keyword evidence="2" id="KW-0677">Repeat</keyword>
<dbReference type="GO" id="GO:0051082">
    <property type="term" value="F:unfolded protein binding"/>
    <property type="evidence" value="ECO:0007669"/>
    <property type="project" value="InterPro"/>
</dbReference>
<dbReference type="PROSITE" id="PS00636">
    <property type="entry name" value="DNAJ_1"/>
    <property type="match status" value="1"/>
</dbReference>
<dbReference type="GO" id="GO:0008270">
    <property type="term" value="F:zinc ion binding"/>
    <property type="evidence" value="ECO:0007669"/>
    <property type="project" value="UniProtKB-KW"/>
</dbReference>
<dbReference type="PANTHER" id="PTHR43096:SF48">
    <property type="entry name" value="CHAPERONE PROTEIN DNAJ"/>
    <property type="match status" value="1"/>
</dbReference>
<dbReference type="InterPro" id="IPR008971">
    <property type="entry name" value="HSP40/DnaJ_pept-bd"/>
</dbReference>
<keyword evidence="4" id="KW-0862">Zinc</keyword>
<dbReference type="Proteomes" id="UP000316095">
    <property type="component" value="Unassembled WGS sequence"/>
</dbReference>
<evidence type="ECO:0000313" key="8">
    <source>
        <dbReference type="Proteomes" id="UP000316095"/>
    </source>
</evidence>
<dbReference type="CDD" id="cd10747">
    <property type="entry name" value="DnaJ_C"/>
    <property type="match status" value="1"/>
</dbReference>
<dbReference type="SUPFAM" id="SSF49493">
    <property type="entry name" value="HSP40/DnaJ peptide-binding domain"/>
    <property type="match status" value="2"/>
</dbReference>
<dbReference type="EMBL" id="SJPG01000001">
    <property type="protein sequence ID" value="TWT62367.1"/>
    <property type="molecule type" value="Genomic_DNA"/>
</dbReference>
<dbReference type="Pfam" id="PF01556">
    <property type="entry name" value="DnaJ_C"/>
    <property type="match status" value="1"/>
</dbReference>
<sequence length="309" mass="33200">MASQDYYKTLGVERGASEDVIKKAYRKLARDYHPDRRPDDKSAAEKFKEIQTAYEILGDKEKRQKYDQYGAGFENMGGGGHYRSSGGASPVDLEQIFGGGGGGGFDFGDLFGGGFNQGGGRRQARPQKGRDIQSQVTVPFHLAAEGGKYGLTLNNAGKHETLEVKIPPGIHDGATIRLAGQGEHSVTGGPSGDLLIKVKIAPHPYFKREGANLLLDVPVSLAEAVLGAKVDVPTLNEGEVTVTIPSGTSSGAKLRLKGKGILDSKTKVRGDQMIIVKVIVPKELSADAREQFQKFADLTEQHPRNGLWS</sequence>
<evidence type="ECO:0000259" key="6">
    <source>
        <dbReference type="PROSITE" id="PS50076"/>
    </source>
</evidence>
<reference evidence="7 8" key="1">
    <citation type="submission" date="2019-02" db="EMBL/GenBank/DDBJ databases">
        <title>Deep-cultivation of Planctomycetes and their phenomic and genomic characterization uncovers novel biology.</title>
        <authorList>
            <person name="Wiegand S."/>
            <person name="Jogler M."/>
            <person name="Boedeker C."/>
            <person name="Pinto D."/>
            <person name="Vollmers J."/>
            <person name="Rivas-Marin E."/>
            <person name="Kohn T."/>
            <person name="Peeters S.H."/>
            <person name="Heuer A."/>
            <person name="Rast P."/>
            <person name="Oberbeckmann S."/>
            <person name="Bunk B."/>
            <person name="Jeske O."/>
            <person name="Meyerdierks A."/>
            <person name="Storesund J.E."/>
            <person name="Kallscheuer N."/>
            <person name="Luecker S."/>
            <person name="Lage O.M."/>
            <person name="Pohl T."/>
            <person name="Merkel B.J."/>
            <person name="Hornburger P."/>
            <person name="Mueller R.-W."/>
            <person name="Bruemmer F."/>
            <person name="Labrenz M."/>
            <person name="Spormann A.M."/>
            <person name="Op Den Camp H."/>
            <person name="Overmann J."/>
            <person name="Amann R."/>
            <person name="Jetten M.S.M."/>
            <person name="Mascher T."/>
            <person name="Medema M.H."/>
            <person name="Devos D.P."/>
            <person name="Kaster A.-K."/>
            <person name="Ovreas L."/>
            <person name="Rohde M."/>
            <person name="Galperin M.Y."/>
            <person name="Jogler C."/>
        </authorList>
    </citation>
    <scope>NUCLEOTIDE SEQUENCE [LARGE SCALE GENOMIC DNA]</scope>
    <source>
        <strain evidence="7 8">Pan54</strain>
    </source>
</reference>
<dbReference type="Gene3D" id="2.60.260.20">
    <property type="entry name" value="Urease metallochaperone UreE, N-terminal domain"/>
    <property type="match status" value="2"/>
</dbReference>
<gene>
    <name evidence="7" type="primary">dnaJ_1</name>
    <name evidence="7" type="ORF">Pan54_31080</name>
</gene>
<comment type="caution">
    <text evidence="7">The sequence shown here is derived from an EMBL/GenBank/DDBJ whole genome shotgun (WGS) entry which is preliminary data.</text>
</comment>
<feature type="domain" description="J" evidence="6">
    <location>
        <begin position="5"/>
        <end position="70"/>
    </location>
</feature>